<keyword evidence="7" id="KW-1185">Reference proteome</keyword>
<dbReference type="EMBL" id="JADBEC010000002">
    <property type="protein sequence ID" value="MBE1509160.1"/>
    <property type="molecule type" value="Genomic_DNA"/>
</dbReference>
<gene>
    <name evidence="6" type="ORF">H4W29_006405</name>
</gene>
<dbReference type="InterPro" id="IPR036388">
    <property type="entry name" value="WH-like_DNA-bd_sf"/>
</dbReference>
<accession>A0ABR9J142</accession>
<dbReference type="Gene3D" id="1.10.10.10">
    <property type="entry name" value="Winged helix-like DNA-binding domain superfamily/Winged helix DNA-binding domain"/>
    <property type="match status" value="1"/>
</dbReference>
<evidence type="ECO:0000256" key="1">
    <source>
        <dbReference type="ARBA" id="ARBA00023125"/>
    </source>
</evidence>
<dbReference type="CDD" id="cd00383">
    <property type="entry name" value="trans_reg_C"/>
    <property type="match status" value="1"/>
</dbReference>
<feature type="modified residue" description="4-aspartylphosphate" evidence="2">
    <location>
        <position position="51"/>
    </location>
</feature>
<dbReference type="RefSeq" id="WP_192732657.1">
    <property type="nucleotide sequence ID" value="NZ_BAAAVL010000004.1"/>
</dbReference>
<dbReference type="InterPro" id="IPR001789">
    <property type="entry name" value="Sig_transdc_resp-reg_receiver"/>
</dbReference>
<evidence type="ECO:0000313" key="6">
    <source>
        <dbReference type="EMBL" id="MBE1509160.1"/>
    </source>
</evidence>
<proteinExistence type="predicted"/>
<dbReference type="PROSITE" id="PS50110">
    <property type="entry name" value="RESPONSE_REGULATORY"/>
    <property type="match status" value="1"/>
</dbReference>
<dbReference type="SMART" id="SM00448">
    <property type="entry name" value="REC"/>
    <property type="match status" value="1"/>
</dbReference>
<dbReference type="SUPFAM" id="SSF46894">
    <property type="entry name" value="C-terminal effector domain of the bipartite response regulators"/>
    <property type="match status" value="1"/>
</dbReference>
<dbReference type="Proteomes" id="UP000620262">
    <property type="component" value="Unassembled WGS sequence"/>
</dbReference>
<dbReference type="SMART" id="SM00862">
    <property type="entry name" value="Trans_reg_C"/>
    <property type="match status" value="1"/>
</dbReference>
<dbReference type="InterPro" id="IPR039420">
    <property type="entry name" value="WalR-like"/>
</dbReference>
<evidence type="ECO:0000256" key="2">
    <source>
        <dbReference type="PROSITE-ProRule" id="PRU00169"/>
    </source>
</evidence>
<dbReference type="PANTHER" id="PTHR48111:SF36">
    <property type="entry name" value="TRANSCRIPTIONAL REGULATORY PROTEIN CUTR"/>
    <property type="match status" value="1"/>
</dbReference>
<keyword evidence="2" id="KW-0597">Phosphoprotein</keyword>
<dbReference type="SUPFAM" id="SSF52172">
    <property type="entry name" value="CheY-like"/>
    <property type="match status" value="1"/>
</dbReference>
<name>A0ABR9J142_RHIVS</name>
<dbReference type="InterPro" id="IPR001867">
    <property type="entry name" value="OmpR/PhoB-type_DNA-bd"/>
</dbReference>
<evidence type="ECO:0000259" key="5">
    <source>
        <dbReference type="PROSITE" id="PS51755"/>
    </source>
</evidence>
<dbReference type="Pfam" id="PF00486">
    <property type="entry name" value="Trans_reg_C"/>
    <property type="match status" value="1"/>
</dbReference>
<feature type="domain" description="OmpR/PhoB-type" evidence="5">
    <location>
        <begin position="124"/>
        <end position="222"/>
    </location>
</feature>
<sequence>MRVLLAEDEPEMAAVLVAALRNNNIITDHVSTIEAAEEAVRLNSYDALLLDRSLPDGDGLELIAEARRIQAAVPVIMLTARGDLKDRIEDLDLGADDYLAKPFAVEELMARLRAILRRPGNIEIESLCLGRLHFDLRNREARVGEVALELPRRELLVLEALMRRAGRTVERSSLEEAVYGMDDEIQSNALDAHVSRVRRKLDAAGAGVEIHTIRGVGYLIRQARP</sequence>
<reference evidence="6 7" key="1">
    <citation type="submission" date="2020-10" db="EMBL/GenBank/DDBJ databases">
        <title>Sequencing the genomes of 1000 actinobacteria strains.</title>
        <authorList>
            <person name="Klenk H.-P."/>
        </authorList>
    </citation>
    <scope>NUCLEOTIDE SEQUENCE [LARGE SCALE GENOMIC DNA]</scope>
    <source>
        <strain evidence="6 7">DSM 7307</strain>
    </source>
</reference>
<keyword evidence="1 3" id="KW-0238">DNA-binding</keyword>
<organism evidence="6 7">
    <name type="scientific">Rhizobium viscosum</name>
    <name type="common">Arthrobacter viscosus</name>
    <dbReference type="NCBI Taxonomy" id="1673"/>
    <lineage>
        <taxon>Bacteria</taxon>
        <taxon>Pseudomonadati</taxon>
        <taxon>Pseudomonadota</taxon>
        <taxon>Alphaproteobacteria</taxon>
        <taxon>Hyphomicrobiales</taxon>
        <taxon>Rhizobiaceae</taxon>
        <taxon>Rhizobium/Agrobacterium group</taxon>
        <taxon>Rhizobium</taxon>
    </lineage>
</organism>
<dbReference type="PROSITE" id="PS51755">
    <property type="entry name" value="OMPR_PHOB"/>
    <property type="match status" value="1"/>
</dbReference>
<evidence type="ECO:0000259" key="4">
    <source>
        <dbReference type="PROSITE" id="PS50110"/>
    </source>
</evidence>
<evidence type="ECO:0000256" key="3">
    <source>
        <dbReference type="PROSITE-ProRule" id="PRU01091"/>
    </source>
</evidence>
<dbReference type="InterPro" id="IPR011006">
    <property type="entry name" value="CheY-like_superfamily"/>
</dbReference>
<dbReference type="Gene3D" id="3.40.50.2300">
    <property type="match status" value="1"/>
</dbReference>
<dbReference type="Gene3D" id="6.10.250.690">
    <property type="match status" value="1"/>
</dbReference>
<comment type="caution">
    <text evidence="6">The sequence shown here is derived from an EMBL/GenBank/DDBJ whole genome shotgun (WGS) entry which is preliminary data.</text>
</comment>
<dbReference type="Pfam" id="PF00072">
    <property type="entry name" value="Response_reg"/>
    <property type="match status" value="1"/>
</dbReference>
<evidence type="ECO:0000313" key="7">
    <source>
        <dbReference type="Proteomes" id="UP000620262"/>
    </source>
</evidence>
<dbReference type="InterPro" id="IPR016032">
    <property type="entry name" value="Sig_transdc_resp-reg_C-effctor"/>
</dbReference>
<protein>
    <submittedName>
        <fullName evidence="6">Two-component system OmpR family response regulator</fullName>
    </submittedName>
</protein>
<feature type="DNA-binding region" description="OmpR/PhoB-type" evidence="3">
    <location>
        <begin position="124"/>
        <end position="222"/>
    </location>
</feature>
<dbReference type="PANTHER" id="PTHR48111">
    <property type="entry name" value="REGULATOR OF RPOS"/>
    <property type="match status" value="1"/>
</dbReference>
<feature type="domain" description="Response regulatory" evidence="4">
    <location>
        <begin position="2"/>
        <end position="116"/>
    </location>
</feature>